<dbReference type="InterPro" id="IPR010310">
    <property type="entry name" value="T7SS_ESAT-6-like"/>
</dbReference>
<evidence type="ECO:0000256" key="1">
    <source>
        <dbReference type="RuleBase" id="RU362001"/>
    </source>
</evidence>
<dbReference type="Gene3D" id="1.10.287.1060">
    <property type="entry name" value="ESAT-6-like"/>
    <property type="match status" value="1"/>
</dbReference>
<keyword evidence="3" id="KW-1185">Reference proteome</keyword>
<evidence type="ECO:0000313" key="2">
    <source>
        <dbReference type="EMBL" id="TPW78200.1"/>
    </source>
</evidence>
<proteinExistence type="inferred from homology"/>
<evidence type="ECO:0000313" key="3">
    <source>
        <dbReference type="Proteomes" id="UP000316252"/>
    </source>
</evidence>
<dbReference type="InterPro" id="IPR036689">
    <property type="entry name" value="ESAT-6-like_sf"/>
</dbReference>
<protein>
    <recommendedName>
        <fullName evidence="1">ESAT-6-like protein</fullName>
    </recommendedName>
</protein>
<sequence>MSVKPAQVVALSGQIRGGASGIQSKLDDLDSEVGKLRGSWSGSAQQAYDEAQRKWTQSVNELNSLLQQIAGKTEEIAQQYTQSDNSSAGRFSV</sequence>
<dbReference type="Pfam" id="PF06013">
    <property type="entry name" value="WXG100"/>
    <property type="match status" value="1"/>
</dbReference>
<dbReference type="EMBL" id="VHQG01000001">
    <property type="protein sequence ID" value="TPW78200.1"/>
    <property type="molecule type" value="Genomic_DNA"/>
</dbReference>
<dbReference type="NCBIfam" id="TIGR03930">
    <property type="entry name" value="WXG100_ESAT6"/>
    <property type="match status" value="1"/>
</dbReference>
<dbReference type="Proteomes" id="UP000316252">
    <property type="component" value="Unassembled WGS sequence"/>
</dbReference>
<reference evidence="2 3" key="1">
    <citation type="submission" date="2019-06" db="EMBL/GenBank/DDBJ databases">
        <authorList>
            <person name="Li F."/>
        </authorList>
    </citation>
    <scope>NUCLEOTIDE SEQUENCE [LARGE SCALE GENOMIC DNA]</scope>
    <source>
        <strain evidence="2 3">10F1D-1</strain>
    </source>
</reference>
<comment type="similarity">
    <text evidence="1">Belongs to the WXG100 family.</text>
</comment>
<comment type="caution">
    <text evidence="2">The sequence shown here is derived from an EMBL/GenBank/DDBJ whole genome shotgun (WGS) entry which is preliminary data.</text>
</comment>
<dbReference type="AlphaFoldDB" id="A0A506Y9N6"/>
<organism evidence="2 3">
    <name type="scientific">Schumannella soli</name>
    <dbReference type="NCBI Taxonomy" id="2590779"/>
    <lineage>
        <taxon>Bacteria</taxon>
        <taxon>Bacillati</taxon>
        <taxon>Actinomycetota</taxon>
        <taxon>Actinomycetes</taxon>
        <taxon>Micrococcales</taxon>
        <taxon>Microbacteriaceae</taxon>
        <taxon>Schumannella</taxon>
    </lineage>
</organism>
<dbReference type="SUPFAM" id="SSF140453">
    <property type="entry name" value="EsxAB dimer-like"/>
    <property type="match status" value="1"/>
</dbReference>
<name>A0A506Y9N6_9MICO</name>
<gene>
    <name evidence="2" type="ORF">FJ657_04105</name>
</gene>
<accession>A0A506Y9N6</accession>
<dbReference type="OrthoDB" id="3192437at2"/>